<evidence type="ECO:0000259" key="12">
    <source>
        <dbReference type="PROSITE" id="PS51826"/>
    </source>
</evidence>
<dbReference type="InterPro" id="IPR011053">
    <property type="entry name" value="Single_hybrid_motif"/>
</dbReference>
<keyword evidence="3 9" id="KW-0808">Transferase</keyword>
<evidence type="ECO:0000259" key="11">
    <source>
        <dbReference type="PROSITE" id="PS50968"/>
    </source>
</evidence>
<dbReference type="EC" id="2.3.1.12" evidence="9"/>
<evidence type="ECO:0000313" key="14">
    <source>
        <dbReference type="Proteomes" id="UP000015462"/>
    </source>
</evidence>
<name>A0AB33Z224_9GAMM</name>
<dbReference type="RefSeq" id="WP_016390518.1">
    <property type="nucleotide sequence ID" value="NZ_KE646808.1"/>
</dbReference>
<comment type="subunit">
    <text evidence="2 9">Forms a 24-polypeptide structural core with octahedral symmetry.</text>
</comment>
<dbReference type="InterPro" id="IPR004167">
    <property type="entry name" value="PSBD"/>
</dbReference>
<keyword evidence="6 9" id="KW-0012">Acyltransferase</keyword>
<dbReference type="SUPFAM" id="SSF52777">
    <property type="entry name" value="CoA-dependent acyltransferases"/>
    <property type="match status" value="1"/>
</dbReference>
<dbReference type="NCBIfam" id="TIGR01348">
    <property type="entry name" value="PDHac_trf_long"/>
    <property type="match status" value="1"/>
</dbReference>
<evidence type="ECO:0000256" key="2">
    <source>
        <dbReference type="ARBA" id="ARBA00011484"/>
    </source>
</evidence>
<evidence type="ECO:0000256" key="1">
    <source>
        <dbReference type="ARBA" id="ARBA00007317"/>
    </source>
</evidence>
<dbReference type="InterPro" id="IPR023213">
    <property type="entry name" value="CAT-like_dom_sf"/>
</dbReference>
<dbReference type="InterPro" id="IPR003016">
    <property type="entry name" value="2-oxoA_DH_lipoyl-BS"/>
</dbReference>
<dbReference type="AlphaFoldDB" id="A0AB33Z224"/>
<dbReference type="FunFam" id="3.30.559.10:FF:000004">
    <property type="entry name" value="Acetyltransferase component of pyruvate dehydrogenase complex"/>
    <property type="match status" value="1"/>
</dbReference>
<dbReference type="InterPro" id="IPR006256">
    <property type="entry name" value="AcTrfase_Pyrv_DH_cplx"/>
</dbReference>
<dbReference type="PANTHER" id="PTHR43178:SF2">
    <property type="entry name" value="DIHYDROLIPOYLLYSINE-RESIDUE ACETYLTRANSFERASE COMPONENT OF PYRUVATE DEHYDROGENASE COMPLEX"/>
    <property type="match status" value="1"/>
</dbReference>
<reference evidence="13 14" key="1">
    <citation type="journal article" date="2013" name="Genome Announc.">
        <title>Genome Sequence of the Pyrene- and Fluoranthene-Degrading Bacterium Cycloclasticus sp. Strain PY97M.</title>
        <authorList>
            <person name="Cui Z."/>
            <person name="Xu G."/>
            <person name="Li Q."/>
            <person name="Gao W."/>
            <person name="Zheng L."/>
        </authorList>
    </citation>
    <scope>NUCLEOTIDE SEQUENCE [LARGE SCALE GENOMIC DNA]</scope>
    <source>
        <strain evidence="13 14">PY97M</strain>
    </source>
</reference>
<dbReference type="InterPro" id="IPR001078">
    <property type="entry name" value="2-oxoacid_DH_actylTfrase"/>
</dbReference>
<dbReference type="PANTHER" id="PTHR43178">
    <property type="entry name" value="DIHYDROLIPOAMIDE ACETYLTRANSFERASE COMPONENT OF PYRUVATE DEHYDROGENASE COMPLEX"/>
    <property type="match status" value="1"/>
</dbReference>
<evidence type="ECO:0000256" key="7">
    <source>
        <dbReference type="ARBA" id="ARBA00025211"/>
    </source>
</evidence>
<dbReference type="InterPro" id="IPR050743">
    <property type="entry name" value="2-oxoacid_DH_E2_comp"/>
</dbReference>
<feature type="compositionally biased region" description="Low complexity" evidence="10">
    <location>
        <begin position="208"/>
        <end position="227"/>
    </location>
</feature>
<feature type="compositionally biased region" description="Basic and acidic residues" evidence="10">
    <location>
        <begin position="191"/>
        <end position="204"/>
    </location>
</feature>
<keyword evidence="5 9" id="KW-0450">Lipoyl</keyword>
<feature type="domain" description="Peripheral subunit-binding (PSBD)" evidence="12">
    <location>
        <begin position="235"/>
        <end position="273"/>
    </location>
</feature>
<dbReference type="GO" id="GO:0006086">
    <property type="term" value="P:pyruvate decarboxylation to acetyl-CoA"/>
    <property type="evidence" value="ECO:0007669"/>
    <property type="project" value="UniProtKB-UniRule"/>
</dbReference>
<dbReference type="FunFam" id="2.40.50.100:FF:000009">
    <property type="entry name" value="Acetyltransferase component of pyruvate dehydrogenase complex"/>
    <property type="match status" value="2"/>
</dbReference>
<keyword evidence="13" id="KW-0670">Pyruvate</keyword>
<evidence type="ECO:0000313" key="13">
    <source>
        <dbReference type="EMBL" id="EPD12986.1"/>
    </source>
</evidence>
<dbReference type="Pfam" id="PF02817">
    <property type="entry name" value="E3_binding"/>
    <property type="match status" value="1"/>
</dbReference>
<dbReference type="InterPro" id="IPR036625">
    <property type="entry name" value="E3-bd_dom_sf"/>
</dbReference>
<dbReference type="GO" id="GO:0004742">
    <property type="term" value="F:dihydrolipoyllysine-residue acetyltransferase activity"/>
    <property type="evidence" value="ECO:0007669"/>
    <property type="project" value="UniProtKB-UniRule"/>
</dbReference>
<dbReference type="InterPro" id="IPR000089">
    <property type="entry name" value="Biotin_lipoyl"/>
</dbReference>
<dbReference type="EMBL" id="ASHL01000005">
    <property type="protein sequence ID" value="EPD12986.1"/>
    <property type="molecule type" value="Genomic_DNA"/>
</dbReference>
<evidence type="ECO:0000256" key="4">
    <source>
        <dbReference type="ARBA" id="ARBA00022737"/>
    </source>
</evidence>
<dbReference type="GO" id="GO:0045254">
    <property type="term" value="C:pyruvate dehydrogenase complex"/>
    <property type="evidence" value="ECO:0007669"/>
    <property type="project" value="UniProtKB-UniRule"/>
</dbReference>
<evidence type="ECO:0000256" key="9">
    <source>
        <dbReference type="RuleBase" id="RU361137"/>
    </source>
</evidence>
<dbReference type="Gene3D" id="2.40.50.100">
    <property type="match status" value="2"/>
</dbReference>
<dbReference type="PROSITE" id="PS50968">
    <property type="entry name" value="BIOTINYL_LIPOYL"/>
    <property type="match status" value="2"/>
</dbReference>
<dbReference type="GO" id="GO:0031405">
    <property type="term" value="F:lipoic acid binding"/>
    <property type="evidence" value="ECO:0007669"/>
    <property type="project" value="TreeGrafter"/>
</dbReference>
<gene>
    <name evidence="13" type="ORF">L196_07479</name>
</gene>
<dbReference type="Gene3D" id="4.10.320.10">
    <property type="entry name" value="E3-binding domain"/>
    <property type="match status" value="1"/>
</dbReference>
<feature type="domain" description="Lipoyl-binding" evidence="11">
    <location>
        <begin position="106"/>
        <end position="180"/>
    </location>
</feature>
<feature type="region of interest" description="Disordered" evidence="10">
    <location>
        <begin position="187"/>
        <end position="232"/>
    </location>
</feature>
<keyword evidence="14" id="KW-1185">Reference proteome</keyword>
<evidence type="ECO:0000256" key="8">
    <source>
        <dbReference type="ARBA" id="ARBA00048370"/>
    </source>
</evidence>
<comment type="catalytic activity">
    <reaction evidence="8 9">
        <text>N(6)-[(R)-dihydrolipoyl]-L-lysyl-[protein] + acetyl-CoA = N(6)-[(R)-S(8)-acetyldihydrolipoyl]-L-lysyl-[protein] + CoA</text>
        <dbReference type="Rhea" id="RHEA:17017"/>
        <dbReference type="Rhea" id="RHEA-COMP:10475"/>
        <dbReference type="Rhea" id="RHEA-COMP:10478"/>
        <dbReference type="ChEBI" id="CHEBI:57287"/>
        <dbReference type="ChEBI" id="CHEBI:57288"/>
        <dbReference type="ChEBI" id="CHEBI:83100"/>
        <dbReference type="ChEBI" id="CHEBI:83111"/>
        <dbReference type="EC" id="2.3.1.12"/>
    </reaction>
</comment>
<feature type="domain" description="Lipoyl-binding" evidence="11">
    <location>
        <begin position="4"/>
        <end position="78"/>
    </location>
</feature>
<dbReference type="Pfam" id="PF00364">
    <property type="entry name" value="Biotin_lipoyl"/>
    <property type="match status" value="2"/>
</dbReference>
<evidence type="ECO:0000256" key="5">
    <source>
        <dbReference type="ARBA" id="ARBA00022823"/>
    </source>
</evidence>
<evidence type="ECO:0000256" key="3">
    <source>
        <dbReference type="ARBA" id="ARBA00022679"/>
    </source>
</evidence>
<comment type="function">
    <text evidence="7">The pyruvate dehydrogenase complex catalyzes the overall conversion of pyruvate to acetyl-CoA and CO(2). It contains multiple copies of three enzymatic components: pyruvate dehydrogenase (E1), dihydrolipoamide acetyltransferase (E2) and lipoamide dehydrogenase (E3).</text>
</comment>
<accession>A0AB33Z224</accession>
<dbReference type="PROSITE" id="PS00189">
    <property type="entry name" value="LIPOYL"/>
    <property type="match status" value="2"/>
</dbReference>
<protein>
    <recommendedName>
        <fullName evidence="9">Acetyltransferase component of pyruvate dehydrogenase complex</fullName>
        <ecNumber evidence="9">2.3.1.12</ecNumber>
    </recommendedName>
</protein>
<dbReference type="CDD" id="cd06849">
    <property type="entry name" value="lipoyl_domain"/>
    <property type="match status" value="2"/>
</dbReference>
<dbReference type="GO" id="GO:0005737">
    <property type="term" value="C:cytoplasm"/>
    <property type="evidence" value="ECO:0007669"/>
    <property type="project" value="TreeGrafter"/>
</dbReference>
<dbReference type="Gene3D" id="3.30.559.10">
    <property type="entry name" value="Chloramphenicol acetyltransferase-like domain"/>
    <property type="match status" value="1"/>
</dbReference>
<keyword evidence="4" id="KW-0677">Repeat</keyword>
<evidence type="ECO:0000256" key="10">
    <source>
        <dbReference type="SAM" id="MobiDB-lite"/>
    </source>
</evidence>
<evidence type="ECO:0000256" key="6">
    <source>
        <dbReference type="ARBA" id="ARBA00023315"/>
    </source>
</evidence>
<comment type="caution">
    <text evidence="13">The sequence shown here is derived from an EMBL/GenBank/DDBJ whole genome shotgun (WGS) entry which is preliminary data.</text>
</comment>
<dbReference type="PROSITE" id="PS51826">
    <property type="entry name" value="PSBD"/>
    <property type="match status" value="1"/>
</dbReference>
<comment type="similarity">
    <text evidence="1 9">Belongs to the 2-oxoacid dehydrogenase family.</text>
</comment>
<dbReference type="Pfam" id="PF00198">
    <property type="entry name" value="2-oxoacid_dh"/>
    <property type="match status" value="1"/>
</dbReference>
<sequence>MSDLIDVAVPDIGDFDAVEVIEVLVSIGDSVEVEQALLTLESDKASMEIPSSAAGVVEEILVTVGDSVAEGTVVVRLKELNSSEQAKAPAQEAAAEPVQEEVTESEINIHVPDIGDFDAVEVIEVNVAVGDVVEEEQSLLTLESDKASMEIPSTSAGTVKEVKVAVGEQVSEGDLIVVLSGQAAATVKAESPAKSEPKAEEKAPAKPAPKSQTNTNPNTNVAAAPVTSKPMGHIHASPTVRKFARELGVDLSTVTKATGPKGRLLKEDIKQHVKQIIAGQSATSSSVGSGIPPIPEVDFTKFGEIEEKPLSKIKRLTGTNLTRAWLNVPMVTHHELADITDMEAFRKSLKADAEKRGVKVTFLAFMMKALVATLKEFPQFNASLSPDGNSLIYKKYYNIGIAVATPNGLVVPVFKDVDKVSIFELAEQMGVISKKARDGKLSPKEMQGACMTISSLGGIGGTAFSPIVNAPEVAILGATRAEMQPVWNGSEFIPRLMLPLDLTYDHRVIDGADAASFMVALSRYLNDIRRVLL</sequence>
<organism evidence="13 14">
    <name type="scientific">Cycloclasticus pugetii</name>
    <dbReference type="NCBI Taxonomy" id="34068"/>
    <lineage>
        <taxon>Bacteria</taxon>
        <taxon>Pseudomonadati</taxon>
        <taxon>Pseudomonadota</taxon>
        <taxon>Gammaproteobacteria</taxon>
        <taxon>Thiotrichales</taxon>
        <taxon>Piscirickettsiaceae</taxon>
        <taxon>Cycloclasticus</taxon>
    </lineage>
</organism>
<dbReference type="SUPFAM" id="SSF47005">
    <property type="entry name" value="Peripheral subunit-binding domain of 2-oxo acid dehydrogenase complex"/>
    <property type="match status" value="1"/>
</dbReference>
<dbReference type="SUPFAM" id="SSF51230">
    <property type="entry name" value="Single hybrid motif"/>
    <property type="match status" value="2"/>
</dbReference>
<dbReference type="Proteomes" id="UP000015462">
    <property type="component" value="Unassembled WGS sequence"/>
</dbReference>
<proteinExistence type="inferred from homology"/>
<comment type="cofactor">
    <cofactor evidence="9">
        <name>(R)-lipoate</name>
        <dbReference type="ChEBI" id="CHEBI:83088"/>
    </cofactor>
    <text evidence="9">Binds 2 lipoyl cofactors covalently.</text>
</comment>